<keyword evidence="1" id="KW-0812">Transmembrane</keyword>
<dbReference type="GO" id="GO:0016747">
    <property type="term" value="F:acyltransferase activity, transferring groups other than amino-acyl groups"/>
    <property type="evidence" value="ECO:0007669"/>
    <property type="project" value="TreeGrafter"/>
</dbReference>
<keyword evidence="1" id="KW-1133">Transmembrane helix</keyword>
<dbReference type="AlphaFoldDB" id="A0AAU8DIX1"/>
<dbReference type="RefSeq" id="WP_353647519.1">
    <property type="nucleotide sequence ID" value="NZ_CP159218.1"/>
</dbReference>
<sequence length="371" mass="39672">MSLTGSTFPILLGGLGALLLVTLVLGFPRVGKPWLAMLLRGINAILLNAVVLLLAFALLNDEYAFYASWDDLFGTPTVAESAHGGADAQAAAEVATTGGALTGVKAAISLPPLQASRVQSFIITGATSGFTGQILVYVPPHYDPAAATRYPVIEVLHGFPASPATALVNLRVGDYVDTAVSKHKLAQPILVIPQIDNPNSVDDECINIPGGPQVETWLGVDVPRWTAQHFRTRTDRGSWATLGYSYGGWCSAVLGMRHSSTFVASIILLGYFRPDFSKDYDPIPARSPYLRQYDLVQVAAHRPPPVALWILTSKQDALSYPSTSALLSSARPPLSVTADVLQVGGHRREVITPAIPRSLAWLGRDLPGFRA</sequence>
<evidence type="ECO:0000256" key="1">
    <source>
        <dbReference type="SAM" id="Phobius"/>
    </source>
</evidence>
<dbReference type="EMBL" id="CP159218">
    <property type="protein sequence ID" value="XCG61903.1"/>
    <property type="molecule type" value="Genomic_DNA"/>
</dbReference>
<dbReference type="PANTHER" id="PTHR48098:SF1">
    <property type="entry name" value="DIACYLGLYCEROL ACYLTRANSFERASE_MYCOLYLTRANSFERASE AG85A"/>
    <property type="match status" value="1"/>
</dbReference>
<organism evidence="2">
    <name type="scientific">Nakamurella sp. A5-74</name>
    <dbReference type="NCBI Taxonomy" id="3158264"/>
    <lineage>
        <taxon>Bacteria</taxon>
        <taxon>Bacillati</taxon>
        <taxon>Actinomycetota</taxon>
        <taxon>Actinomycetes</taxon>
        <taxon>Nakamurellales</taxon>
        <taxon>Nakamurellaceae</taxon>
        <taxon>Nakamurella</taxon>
    </lineage>
</organism>
<dbReference type="InterPro" id="IPR000801">
    <property type="entry name" value="Esterase-like"/>
</dbReference>
<gene>
    <name evidence="2" type="ORF">ABLG96_11455</name>
</gene>
<keyword evidence="1" id="KW-0472">Membrane</keyword>
<dbReference type="InterPro" id="IPR029058">
    <property type="entry name" value="AB_hydrolase_fold"/>
</dbReference>
<evidence type="ECO:0000313" key="2">
    <source>
        <dbReference type="EMBL" id="XCG61903.1"/>
    </source>
</evidence>
<name>A0AAU8DIX1_9ACTN</name>
<dbReference type="PANTHER" id="PTHR48098">
    <property type="entry name" value="ENTEROCHELIN ESTERASE-RELATED"/>
    <property type="match status" value="1"/>
</dbReference>
<accession>A0AAU8DIX1</accession>
<dbReference type="Pfam" id="PF00756">
    <property type="entry name" value="Esterase"/>
    <property type="match status" value="1"/>
</dbReference>
<feature type="transmembrane region" description="Helical" evidence="1">
    <location>
        <begin position="36"/>
        <end position="59"/>
    </location>
</feature>
<dbReference type="GO" id="GO:0016787">
    <property type="term" value="F:hydrolase activity"/>
    <property type="evidence" value="ECO:0007669"/>
    <property type="project" value="UniProtKB-KW"/>
</dbReference>
<dbReference type="Gene3D" id="3.40.50.1820">
    <property type="entry name" value="alpha/beta hydrolase"/>
    <property type="match status" value="1"/>
</dbReference>
<proteinExistence type="predicted"/>
<keyword evidence="2" id="KW-0378">Hydrolase</keyword>
<reference evidence="2" key="1">
    <citation type="submission" date="2024-05" db="EMBL/GenBank/DDBJ databases">
        <authorList>
            <person name="Cai S.Y."/>
            <person name="Jin L.M."/>
            <person name="Li H.R."/>
        </authorList>
    </citation>
    <scope>NUCLEOTIDE SEQUENCE</scope>
    <source>
        <strain evidence="2">A5-74</strain>
    </source>
</reference>
<dbReference type="InterPro" id="IPR050583">
    <property type="entry name" value="Mycobacterial_A85_antigen"/>
</dbReference>
<protein>
    <submittedName>
        <fullName evidence="2">Alpha/beta hydrolase-fold protein</fullName>
    </submittedName>
</protein>
<dbReference type="SUPFAM" id="SSF53474">
    <property type="entry name" value="alpha/beta-Hydrolases"/>
    <property type="match status" value="1"/>
</dbReference>